<dbReference type="CDD" id="cd09024">
    <property type="entry name" value="Aldose_epim_lacX"/>
    <property type="match status" value="1"/>
</dbReference>
<dbReference type="EMBL" id="JAEUXJ010000010">
    <property type="protein sequence ID" value="MBL6457850.1"/>
    <property type="molecule type" value="Genomic_DNA"/>
</dbReference>
<accession>A0ABS1V872</accession>
<proteinExistence type="predicted"/>
<protein>
    <submittedName>
        <fullName evidence="1">Aldose 1-epimerase family protein</fullName>
    </submittedName>
</protein>
<dbReference type="InterPro" id="IPR014718">
    <property type="entry name" value="GH-type_carb-bd"/>
</dbReference>
<keyword evidence="2" id="KW-1185">Reference proteome</keyword>
<dbReference type="InterPro" id="IPR037481">
    <property type="entry name" value="LacX"/>
</dbReference>
<evidence type="ECO:0000313" key="1">
    <source>
        <dbReference type="EMBL" id="MBL6457850.1"/>
    </source>
</evidence>
<sequence length="283" mass="30524">MRIAAAGIAAEIKPQGAELCRLQDGAGRDFLWEAGPTWPRHSPVLFPIIGKLAGDAYRHAGQRYAMTQHGFARDRDFTPIAAEADRCAFRLTDDAATREAYPFAFALELHYAVAGSRLRVEYVLSNSGEEALPASLGAHPAFRWPLPGAEGEPHAILFDQPEPAPVRRLSGGLLEAAPVPTPIQDRRLDLEPGLFAADALILDRVASRGLDYRAAGGAGLRFEFSGFPVLALWCRPGAGFLCIEPWQGFHSPEGWDGDFAEKPGVVSIPPGGEFRAGWSVTLG</sequence>
<dbReference type="Pfam" id="PF01263">
    <property type="entry name" value="Aldose_epim"/>
    <property type="match status" value="1"/>
</dbReference>
<dbReference type="InterPro" id="IPR008183">
    <property type="entry name" value="Aldose_1/G6P_1-epimerase"/>
</dbReference>
<dbReference type="RefSeq" id="WP_202827588.1">
    <property type="nucleotide sequence ID" value="NZ_JAEUXJ010000010.1"/>
</dbReference>
<reference evidence="1 2" key="1">
    <citation type="submission" date="2021-01" db="EMBL/GenBank/DDBJ databases">
        <title>Belnapia mucosa sp. nov. and Belnapia arida sp. nov., isolated from the Tabernas Desert (Almeria, Spain).</title>
        <authorList>
            <person name="Molina-Menor E."/>
            <person name="Vidal-Verdu A."/>
            <person name="Calonge A."/>
            <person name="Satari L."/>
            <person name="Pereto Magraner J."/>
            <person name="Porcar Miralles M."/>
        </authorList>
    </citation>
    <scope>NUCLEOTIDE SEQUENCE [LARGE SCALE GENOMIC DNA]</scope>
    <source>
        <strain evidence="1 2">T6</strain>
    </source>
</reference>
<comment type="caution">
    <text evidence="1">The sequence shown here is derived from an EMBL/GenBank/DDBJ whole genome shotgun (WGS) entry which is preliminary data.</text>
</comment>
<dbReference type="Proteomes" id="UP000606490">
    <property type="component" value="Unassembled WGS sequence"/>
</dbReference>
<evidence type="ECO:0000313" key="2">
    <source>
        <dbReference type="Proteomes" id="UP000606490"/>
    </source>
</evidence>
<dbReference type="InterPro" id="IPR011013">
    <property type="entry name" value="Gal_mutarotase_sf_dom"/>
</dbReference>
<name>A0ABS1V872_9PROT</name>
<dbReference type="SUPFAM" id="SSF74650">
    <property type="entry name" value="Galactose mutarotase-like"/>
    <property type="match status" value="1"/>
</dbReference>
<gene>
    <name evidence="1" type="ORF">JMJ55_21150</name>
</gene>
<organism evidence="1 2">
    <name type="scientific">Belnapia mucosa</name>
    <dbReference type="NCBI Taxonomy" id="2804532"/>
    <lineage>
        <taxon>Bacteria</taxon>
        <taxon>Pseudomonadati</taxon>
        <taxon>Pseudomonadota</taxon>
        <taxon>Alphaproteobacteria</taxon>
        <taxon>Acetobacterales</taxon>
        <taxon>Roseomonadaceae</taxon>
        <taxon>Belnapia</taxon>
    </lineage>
</organism>
<dbReference type="Gene3D" id="2.70.98.10">
    <property type="match status" value="1"/>
</dbReference>